<gene>
    <name evidence="2" type="ORF">SAMN05216354_1613</name>
</gene>
<keyword evidence="1" id="KW-0732">Signal</keyword>
<proteinExistence type="predicted"/>
<protein>
    <submittedName>
        <fullName evidence="2">Uncharacterized protein</fullName>
    </submittedName>
</protein>
<accession>A0A1H5UZN1</accession>
<name>A0A1H5UZN1_XYLRU</name>
<reference evidence="2 3" key="1">
    <citation type="submission" date="2016-10" db="EMBL/GenBank/DDBJ databases">
        <authorList>
            <person name="de Groot N.N."/>
        </authorList>
    </citation>
    <scope>NUCLEOTIDE SEQUENCE [LARGE SCALE GENOMIC DNA]</scope>
    <source>
        <strain evidence="2 3">AR32</strain>
    </source>
</reference>
<feature type="signal peptide" evidence="1">
    <location>
        <begin position="1"/>
        <end position="23"/>
    </location>
</feature>
<feature type="chain" id="PRO_5009286675" evidence="1">
    <location>
        <begin position="24"/>
        <end position="119"/>
    </location>
</feature>
<dbReference type="EMBL" id="FNUV01000004">
    <property type="protein sequence ID" value="SEF79677.1"/>
    <property type="molecule type" value="Genomic_DNA"/>
</dbReference>
<dbReference type="Proteomes" id="UP000236735">
    <property type="component" value="Unassembled WGS sequence"/>
</dbReference>
<sequence length="119" mass="13228">MKKSNVIKSAVCIAAIVMLLTFATSGHVNLPGHGNREDQNLKEAVLDYVSSTLTNGETVEFGGKYLCNDYMENGEARFSANVIYYVVAKDGTKGQRIAHVICNEDKDRIIEWQDVENNK</sequence>
<evidence type="ECO:0000313" key="2">
    <source>
        <dbReference type="EMBL" id="SEF79677.1"/>
    </source>
</evidence>
<dbReference type="AlphaFoldDB" id="A0A1H5UZN1"/>
<evidence type="ECO:0000313" key="3">
    <source>
        <dbReference type="Proteomes" id="UP000236735"/>
    </source>
</evidence>
<organism evidence="2 3">
    <name type="scientific">Xylanibacter ruminicola</name>
    <name type="common">Prevotella ruminicola</name>
    <dbReference type="NCBI Taxonomy" id="839"/>
    <lineage>
        <taxon>Bacteria</taxon>
        <taxon>Pseudomonadati</taxon>
        <taxon>Bacteroidota</taxon>
        <taxon>Bacteroidia</taxon>
        <taxon>Bacteroidales</taxon>
        <taxon>Prevotellaceae</taxon>
        <taxon>Xylanibacter</taxon>
    </lineage>
</organism>
<evidence type="ECO:0000256" key="1">
    <source>
        <dbReference type="SAM" id="SignalP"/>
    </source>
</evidence>